<dbReference type="InterPro" id="IPR006976">
    <property type="entry name" value="VanZ-like"/>
</dbReference>
<dbReference type="EMBL" id="CP149782">
    <property type="protein sequence ID" value="WYF44186.1"/>
    <property type="molecule type" value="Genomic_DNA"/>
</dbReference>
<gene>
    <name evidence="2" type="ORF">WDJ50_12350</name>
</gene>
<organism evidence="2">
    <name type="scientific">Deinococcus sp. VB142</name>
    <dbReference type="NCBI Taxonomy" id="3112952"/>
    <lineage>
        <taxon>Bacteria</taxon>
        <taxon>Thermotogati</taxon>
        <taxon>Deinococcota</taxon>
        <taxon>Deinococci</taxon>
        <taxon>Deinococcales</taxon>
        <taxon>Deinococcaceae</taxon>
        <taxon>Deinococcus</taxon>
    </lineage>
</organism>
<feature type="domain" description="VanZ-like" evidence="1">
    <location>
        <begin position="42"/>
        <end position="108"/>
    </location>
</feature>
<name>A0AAU6Q0Q7_9DEIO</name>
<dbReference type="Pfam" id="PF04892">
    <property type="entry name" value="VanZ"/>
    <property type="match status" value="1"/>
</dbReference>
<dbReference type="NCBIfam" id="NF037970">
    <property type="entry name" value="vanZ_1"/>
    <property type="match status" value="1"/>
</dbReference>
<protein>
    <submittedName>
        <fullName evidence="2">VanZ family protein</fullName>
    </submittedName>
</protein>
<proteinExistence type="predicted"/>
<evidence type="ECO:0000259" key="1">
    <source>
        <dbReference type="Pfam" id="PF04892"/>
    </source>
</evidence>
<dbReference type="AlphaFoldDB" id="A0AAU6Q0Q7"/>
<accession>A0AAU6Q0Q7</accession>
<sequence>MRARPAQRRWWLPALALLWGIWWLSSSADTPGPPLIHPFDWLAHFLTYLALAYSLGRATGQPRLALVVAVWWGAVDEVHQAFVPGRDAGIQDWWFDLLGALVGSRLCRTRARAAELQRHTLEPADPARLEEVA</sequence>
<reference evidence="2" key="1">
    <citation type="submission" date="2024-03" db="EMBL/GenBank/DDBJ databases">
        <title>Deinococcus weizhi sp. nov., isolated from human skin.</title>
        <authorList>
            <person name="Wei Z."/>
            <person name="Tian F."/>
            <person name="Yang C."/>
            <person name="Xin L.T."/>
            <person name="Wen Z.J."/>
            <person name="Lan K.C."/>
            <person name="Yu L."/>
            <person name="Zhe W."/>
            <person name="Dan F.D."/>
            <person name="Jun W."/>
            <person name="Rui Z."/>
            <person name="Yong X.J."/>
            <person name="Ting Y."/>
            <person name="Wei X."/>
            <person name="Xu Z.G."/>
            <person name="Xin Z."/>
            <person name="Dong F.G."/>
            <person name="Ni X.M."/>
            <person name="Zheng M.G."/>
            <person name="Chun Y."/>
            <person name="Qian W.X."/>
        </authorList>
    </citation>
    <scope>NUCLEOTIDE SEQUENCE</scope>
    <source>
        <strain evidence="2">VB142</strain>
    </source>
</reference>
<evidence type="ECO:0000313" key="2">
    <source>
        <dbReference type="EMBL" id="WYF44186.1"/>
    </source>
</evidence>
<dbReference type="RefSeq" id="WP_339095410.1">
    <property type="nucleotide sequence ID" value="NZ_CP149782.1"/>
</dbReference>